<evidence type="ECO:0000256" key="1">
    <source>
        <dbReference type="SAM" id="MobiDB-lite"/>
    </source>
</evidence>
<evidence type="ECO:0000313" key="3">
    <source>
        <dbReference type="EMBL" id="CAB4870306.1"/>
    </source>
</evidence>
<dbReference type="EMBL" id="CAFBLF010000132">
    <property type="protein sequence ID" value="CAB4870306.1"/>
    <property type="molecule type" value="Genomic_DNA"/>
</dbReference>
<gene>
    <name evidence="3" type="ORF">UFOPK3339_00859</name>
</gene>
<sequence>MPGFARDGAEEAVRHAGGKVSSSVSKKTDIVFVGEGAGSKESKALELGIRIVQAADFAGTLGL</sequence>
<evidence type="ECO:0000259" key="2">
    <source>
        <dbReference type="PROSITE" id="PS50172"/>
    </source>
</evidence>
<name>A0A6J7DIF4_9ZZZZ</name>
<dbReference type="Gene3D" id="3.40.50.10190">
    <property type="entry name" value="BRCT domain"/>
    <property type="match status" value="1"/>
</dbReference>
<feature type="domain" description="BRCT" evidence="2">
    <location>
        <begin position="1"/>
        <end position="53"/>
    </location>
</feature>
<dbReference type="AlphaFoldDB" id="A0A6J7DIF4"/>
<dbReference type="InterPro" id="IPR036420">
    <property type="entry name" value="BRCT_dom_sf"/>
</dbReference>
<reference evidence="3" key="1">
    <citation type="submission" date="2020-05" db="EMBL/GenBank/DDBJ databases">
        <authorList>
            <person name="Chiriac C."/>
            <person name="Salcher M."/>
            <person name="Ghai R."/>
            <person name="Kavagutti S V."/>
        </authorList>
    </citation>
    <scope>NUCLEOTIDE SEQUENCE</scope>
</reference>
<dbReference type="PROSITE" id="PS50172">
    <property type="entry name" value="BRCT"/>
    <property type="match status" value="1"/>
</dbReference>
<feature type="region of interest" description="Disordered" evidence="1">
    <location>
        <begin position="1"/>
        <end position="20"/>
    </location>
</feature>
<dbReference type="SUPFAM" id="SSF52113">
    <property type="entry name" value="BRCT domain"/>
    <property type="match status" value="1"/>
</dbReference>
<dbReference type="InterPro" id="IPR001357">
    <property type="entry name" value="BRCT_dom"/>
</dbReference>
<protein>
    <submittedName>
        <fullName evidence="3">Unannotated protein</fullName>
    </submittedName>
</protein>
<proteinExistence type="predicted"/>
<dbReference type="CDD" id="cd17748">
    <property type="entry name" value="BRCT_DNA_ligase_like"/>
    <property type="match status" value="1"/>
</dbReference>
<accession>A0A6J7DIF4</accession>
<dbReference type="Pfam" id="PF00533">
    <property type="entry name" value="BRCT"/>
    <property type="match status" value="1"/>
</dbReference>
<organism evidence="3">
    <name type="scientific">freshwater metagenome</name>
    <dbReference type="NCBI Taxonomy" id="449393"/>
    <lineage>
        <taxon>unclassified sequences</taxon>
        <taxon>metagenomes</taxon>
        <taxon>ecological metagenomes</taxon>
    </lineage>
</organism>